<organism evidence="1 2">
    <name type="scientific">Phnomibacter ginsenosidimutans</name>
    <dbReference type="NCBI Taxonomy" id="2676868"/>
    <lineage>
        <taxon>Bacteria</taxon>
        <taxon>Pseudomonadati</taxon>
        <taxon>Bacteroidota</taxon>
        <taxon>Chitinophagia</taxon>
        <taxon>Chitinophagales</taxon>
        <taxon>Chitinophagaceae</taxon>
        <taxon>Phnomibacter</taxon>
    </lineage>
</organism>
<sequence>MRRVLMAGIQRTGIAALFMMMTGMLPAQPVAKKTTALFASDSSISIQLSGNIKALLKDRGDSSSYHETRLMYNNDTIVIKAKTRGKFRKDANNCMLPPLLLNLPKDALDKNSLFYKQNKLKLVLPCKQGNYVAREELVYKAYALVAPIAFQTRLVTVLLTDKDIPAKLNAPLTGILIEDDEALAKRFSLMPVEEAKLTPINVAADSYFSMVLFQYMIGNTDWSVEYEHNITLVGKPAQRPYVVPFDFDQCGLVDAPYASPPQELPIQTVHERLYRGICHPEWPVFVQVVQRFLQQEKNIRAVFAESKSVDAAFKKMTSQYLDDFFAQLKQEKTMAAIFASNCNAEQRRLIKDFPH</sequence>
<keyword evidence="2" id="KW-1185">Reference proteome</keyword>
<proteinExistence type="predicted"/>
<gene>
    <name evidence="1" type="ORF">GLV81_05980</name>
</gene>
<reference evidence="1 2" key="1">
    <citation type="submission" date="2019-11" db="EMBL/GenBank/DDBJ databases">
        <authorList>
            <person name="Im W.T."/>
        </authorList>
    </citation>
    <scope>NUCLEOTIDE SEQUENCE [LARGE SCALE GENOMIC DNA]</scope>
    <source>
        <strain evidence="1 2">SB-02</strain>
    </source>
</reference>
<accession>A0A6I6G638</accession>
<evidence type="ECO:0000313" key="2">
    <source>
        <dbReference type="Proteomes" id="UP000426027"/>
    </source>
</evidence>
<dbReference type="AlphaFoldDB" id="A0A6I6G638"/>
<dbReference type="RefSeq" id="WP_157477705.1">
    <property type="nucleotide sequence ID" value="NZ_CP046566.1"/>
</dbReference>
<name>A0A6I6G638_9BACT</name>
<protein>
    <submittedName>
        <fullName evidence="1">Uncharacterized protein</fullName>
    </submittedName>
</protein>
<evidence type="ECO:0000313" key="1">
    <source>
        <dbReference type="EMBL" id="QGW27697.1"/>
    </source>
</evidence>
<dbReference type="EMBL" id="CP046566">
    <property type="protein sequence ID" value="QGW27697.1"/>
    <property type="molecule type" value="Genomic_DNA"/>
</dbReference>
<dbReference type="Proteomes" id="UP000426027">
    <property type="component" value="Chromosome"/>
</dbReference>
<dbReference type="KEGG" id="fls:GLV81_05980"/>